<evidence type="ECO:0000256" key="1">
    <source>
        <dbReference type="ARBA" id="ARBA00004429"/>
    </source>
</evidence>
<evidence type="ECO:0000256" key="5">
    <source>
        <dbReference type="ARBA" id="ARBA00022692"/>
    </source>
</evidence>
<dbReference type="CDD" id="cd06261">
    <property type="entry name" value="TM_PBP2"/>
    <property type="match status" value="1"/>
</dbReference>
<keyword evidence="3 8" id="KW-0813">Transport</keyword>
<dbReference type="GO" id="GO:0006865">
    <property type="term" value="P:amino acid transport"/>
    <property type="evidence" value="ECO:0007669"/>
    <property type="project" value="TreeGrafter"/>
</dbReference>
<dbReference type="SUPFAM" id="SSF161098">
    <property type="entry name" value="MetI-like"/>
    <property type="match status" value="1"/>
</dbReference>
<proteinExistence type="inferred from homology"/>
<organism evidence="10 11">
    <name type="scientific">Ideonella dechloratans</name>
    <dbReference type="NCBI Taxonomy" id="36863"/>
    <lineage>
        <taxon>Bacteria</taxon>
        <taxon>Pseudomonadati</taxon>
        <taxon>Pseudomonadota</taxon>
        <taxon>Betaproteobacteria</taxon>
        <taxon>Burkholderiales</taxon>
        <taxon>Sphaerotilaceae</taxon>
        <taxon>Ideonella</taxon>
    </lineage>
</organism>
<evidence type="ECO:0000256" key="6">
    <source>
        <dbReference type="ARBA" id="ARBA00022989"/>
    </source>
</evidence>
<feature type="transmembrane region" description="Helical" evidence="8">
    <location>
        <begin position="187"/>
        <end position="209"/>
    </location>
</feature>
<comment type="subcellular location">
    <subcellularLocation>
        <location evidence="1">Cell inner membrane</location>
        <topology evidence="1">Multi-pass membrane protein</topology>
    </subcellularLocation>
    <subcellularLocation>
        <location evidence="8">Cell membrane</location>
        <topology evidence="8">Multi-pass membrane protein</topology>
    </subcellularLocation>
</comment>
<dbReference type="Proteomes" id="UP000430120">
    <property type="component" value="Unassembled WGS sequence"/>
</dbReference>
<dbReference type="EMBL" id="VZPB01000001">
    <property type="protein sequence ID" value="KAB0585349.1"/>
    <property type="molecule type" value="Genomic_DNA"/>
</dbReference>
<keyword evidence="5 8" id="KW-0812">Transmembrane</keyword>
<dbReference type="PANTHER" id="PTHR30614:SF35">
    <property type="entry name" value="ABC TRANSPORTER PERMEASE PROTEIN"/>
    <property type="match status" value="1"/>
</dbReference>
<dbReference type="InterPro" id="IPR035906">
    <property type="entry name" value="MetI-like_sf"/>
</dbReference>
<comment type="similarity">
    <text evidence="2">Belongs to the binding-protein-dependent transport system permease family. HisMQ subfamily.</text>
</comment>
<dbReference type="AlphaFoldDB" id="A0A643FHC0"/>
<protein>
    <submittedName>
        <fullName evidence="10">Amino acid ABC transporter permease</fullName>
    </submittedName>
</protein>
<feature type="domain" description="ABC transmembrane type-1" evidence="9">
    <location>
        <begin position="21"/>
        <end position="209"/>
    </location>
</feature>
<keyword evidence="7 8" id="KW-0472">Membrane</keyword>
<reference evidence="10 11" key="1">
    <citation type="submission" date="2019-09" db="EMBL/GenBank/DDBJ databases">
        <title>Draft genome sequences of 48 bacterial type strains from the CCUG.</title>
        <authorList>
            <person name="Tunovic T."/>
            <person name="Pineiro-Iglesias B."/>
            <person name="Unosson C."/>
            <person name="Inganas E."/>
            <person name="Ohlen M."/>
            <person name="Cardew S."/>
            <person name="Jensie-Markopoulos S."/>
            <person name="Salva-Serra F."/>
            <person name="Jaen-Luchoro D."/>
            <person name="Karlsson R."/>
            <person name="Svensson-Stadler L."/>
            <person name="Chun J."/>
            <person name="Moore E."/>
        </authorList>
    </citation>
    <scope>NUCLEOTIDE SEQUENCE [LARGE SCALE GENOMIC DNA]</scope>
    <source>
        <strain evidence="10 11">CCUG 30977</strain>
    </source>
</reference>
<sequence length="222" mass="23765">MSIQLDFGAVLAQWPLLLQGIAWTAGLTAVSTVAGLGLGIAAAWARNEGPLPLRWTVGLYVELIRNTPFIIQLFFVFFGLPALGVQLSPAWASVLAMVVNLSAYATEIIRAGIRATPRGQIEAAQSLAMAPAQIFLHVVLPPALRRVWPALVSQVIIVMLGSSVCGQISTEELSYAANLIQSRNFRAFEAFIIAAAIYLALSVGLRHLLNRLGARWLGGAHG</sequence>
<evidence type="ECO:0000313" key="11">
    <source>
        <dbReference type="Proteomes" id="UP000430120"/>
    </source>
</evidence>
<dbReference type="Gene3D" id="1.10.3720.10">
    <property type="entry name" value="MetI-like"/>
    <property type="match status" value="1"/>
</dbReference>
<evidence type="ECO:0000256" key="3">
    <source>
        <dbReference type="ARBA" id="ARBA00022448"/>
    </source>
</evidence>
<dbReference type="PANTHER" id="PTHR30614">
    <property type="entry name" value="MEMBRANE COMPONENT OF AMINO ACID ABC TRANSPORTER"/>
    <property type="match status" value="1"/>
</dbReference>
<dbReference type="GO" id="GO:0022857">
    <property type="term" value="F:transmembrane transporter activity"/>
    <property type="evidence" value="ECO:0007669"/>
    <property type="project" value="InterPro"/>
</dbReference>
<feature type="transmembrane region" description="Helical" evidence="8">
    <location>
        <begin position="66"/>
        <end position="84"/>
    </location>
</feature>
<keyword evidence="11" id="KW-1185">Reference proteome</keyword>
<gene>
    <name evidence="10" type="ORF">F7Q92_00170</name>
</gene>
<dbReference type="InterPro" id="IPR043429">
    <property type="entry name" value="ArtM/GltK/GlnP/TcyL/YhdX-like"/>
</dbReference>
<evidence type="ECO:0000256" key="4">
    <source>
        <dbReference type="ARBA" id="ARBA00022475"/>
    </source>
</evidence>
<keyword evidence="6 8" id="KW-1133">Transmembrane helix</keyword>
<dbReference type="NCBIfam" id="TIGR01726">
    <property type="entry name" value="HEQRo_perm_3TM"/>
    <property type="match status" value="1"/>
</dbReference>
<name>A0A643FHC0_IDEDE</name>
<keyword evidence="4" id="KW-1003">Cell membrane</keyword>
<dbReference type="InterPro" id="IPR010065">
    <property type="entry name" value="AA_ABC_transptr_permease_3TM"/>
</dbReference>
<evidence type="ECO:0000259" key="9">
    <source>
        <dbReference type="PROSITE" id="PS50928"/>
    </source>
</evidence>
<feature type="transmembrane region" description="Helical" evidence="8">
    <location>
        <begin position="90"/>
        <end position="109"/>
    </location>
</feature>
<dbReference type="GO" id="GO:0043190">
    <property type="term" value="C:ATP-binding cassette (ABC) transporter complex"/>
    <property type="evidence" value="ECO:0007669"/>
    <property type="project" value="InterPro"/>
</dbReference>
<evidence type="ECO:0000256" key="8">
    <source>
        <dbReference type="RuleBase" id="RU363032"/>
    </source>
</evidence>
<accession>A0A643FHC0</accession>
<evidence type="ECO:0000256" key="7">
    <source>
        <dbReference type="ARBA" id="ARBA00023136"/>
    </source>
</evidence>
<comment type="caution">
    <text evidence="10">The sequence shown here is derived from an EMBL/GenBank/DDBJ whole genome shotgun (WGS) entry which is preliminary data.</text>
</comment>
<dbReference type="InterPro" id="IPR000515">
    <property type="entry name" value="MetI-like"/>
</dbReference>
<dbReference type="RefSeq" id="WP_026097136.1">
    <property type="nucleotide sequence ID" value="NZ_CP088081.1"/>
</dbReference>
<evidence type="ECO:0000256" key="2">
    <source>
        <dbReference type="ARBA" id="ARBA00010072"/>
    </source>
</evidence>
<evidence type="ECO:0000313" key="10">
    <source>
        <dbReference type="EMBL" id="KAB0585349.1"/>
    </source>
</evidence>
<dbReference type="PROSITE" id="PS50928">
    <property type="entry name" value="ABC_TM1"/>
    <property type="match status" value="1"/>
</dbReference>
<dbReference type="OrthoDB" id="6580405at2"/>
<feature type="transmembrane region" description="Helical" evidence="8">
    <location>
        <begin position="20"/>
        <end position="45"/>
    </location>
</feature>
<dbReference type="Pfam" id="PF00528">
    <property type="entry name" value="BPD_transp_1"/>
    <property type="match status" value="1"/>
</dbReference>